<organism evidence="1">
    <name type="scientific">Bodo saltans virus</name>
    <dbReference type="NCBI Taxonomy" id="2024608"/>
    <lineage>
        <taxon>Viruses</taxon>
        <taxon>Varidnaviria</taxon>
        <taxon>Bamfordvirae</taxon>
        <taxon>Nucleocytoviricota</taxon>
        <taxon>Megaviricetes</taxon>
        <taxon>Imitervirales</taxon>
        <taxon>Mimiviridae</taxon>
        <taxon>Klosneuvirinae</taxon>
        <taxon>Theiavirus</taxon>
        <taxon>Theiavirus salishense</taxon>
    </lineage>
</organism>
<protein>
    <submittedName>
        <fullName evidence="1">Uncharacterized protein</fullName>
    </submittedName>
</protein>
<name>A0A2H4UTZ4_9VIRU</name>
<keyword evidence="2" id="KW-1185">Reference proteome</keyword>
<proteinExistence type="predicted"/>
<evidence type="ECO:0000313" key="1">
    <source>
        <dbReference type="EMBL" id="ATZ80411.1"/>
    </source>
</evidence>
<evidence type="ECO:0000313" key="2">
    <source>
        <dbReference type="Proteomes" id="UP000240325"/>
    </source>
</evidence>
<dbReference type="EMBL" id="MF782455">
    <property type="protein sequence ID" value="ATZ80411.1"/>
    <property type="molecule type" value="Genomic_DNA"/>
</dbReference>
<reference evidence="1" key="1">
    <citation type="journal article" date="2017" name="Elife">
        <title>The kinetoplastid-infecting Bodo saltans virus (BsV), a window into the most abundant giant viruses in the sea.</title>
        <authorList>
            <person name="Deeg C.M."/>
            <person name="Chow C.-E.T."/>
            <person name="Suttle C.A."/>
        </authorList>
    </citation>
    <scope>NUCLEOTIDE SEQUENCE</scope>
    <source>
        <strain evidence="1">NG1</strain>
    </source>
</reference>
<accession>A0A2H4UTZ4</accession>
<dbReference type="Proteomes" id="UP000240325">
    <property type="component" value="Segment"/>
</dbReference>
<sequence length="83" mass="10117">MEIYDLMQEKYNKEEYAEILKLFCIRENNLNLFNNFKTIINLQIETIDSLKKNINENDIDISILNDQFYENNKMFKHILCNTF</sequence>
<gene>
    <name evidence="1" type="ORF">BMW23_0356</name>
</gene>